<evidence type="ECO:0000313" key="12">
    <source>
        <dbReference type="Proteomes" id="UP000273143"/>
    </source>
</evidence>
<keyword evidence="8 10" id="KW-0594">Phospholipid biosynthesis</keyword>
<dbReference type="EMBL" id="CP029822">
    <property type="protein sequence ID" value="AZS49561.1"/>
    <property type="molecule type" value="Genomic_DNA"/>
</dbReference>
<evidence type="ECO:0000256" key="4">
    <source>
        <dbReference type="ARBA" id="ARBA00022692"/>
    </source>
</evidence>
<dbReference type="InterPro" id="IPR003811">
    <property type="entry name" value="G3P_acylTferase_PlsY"/>
</dbReference>
<dbReference type="PANTHER" id="PTHR30309">
    <property type="entry name" value="INNER MEMBRANE PROTEIN YGIH"/>
    <property type="match status" value="1"/>
</dbReference>
<dbReference type="EC" id="2.3.1.275" evidence="10"/>
<dbReference type="Pfam" id="PF02660">
    <property type="entry name" value="G3P_acyltransf"/>
    <property type="match status" value="1"/>
</dbReference>
<dbReference type="AlphaFoldDB" id="A0A3Q9JHD0"/>
<name>A0A3Q9JHD0_9GAMM</name>
<keyword evidence="7 10" id="KW-0472">Membrane</keyword>
<evidence type="ECO:0000256" key="1">
    <source>
        <dbReference type="ARBA" id="ARBA00022475"/>
    </source>
</evidence>
<sequence length="189" mass="20695">MFWLLLIFSYFLGSVSFAIIICKIMGKKDPRLLGSKNPGATNMLRIAGTRLAILTLIGDLLKGILPVIIAKALDFTLPQQAWIGLSAIIGHLYPIYFKFKGGKGVATAAGMLLVTSPIIGIGAITVWGITFYVSRISSLSALLALFVTLILTPIVAMPILIPVLILCLLILWRHRRNLHDLITGHEHHF</sequence>
<keyword evidence="3 10" id="KW-0808">Transferase</keyword>
<dbReference type="GO" id="GO:0005886">
    <property type="term" value="C:plasma membrane"/>
    <property type="evidence" value="ECO:0007669"/>
    <property type="project" value="UniProtKB-SubCell"/>
</dbReference>
<evidence type="ECO:0000256" key="2">
    <source>
        <dbReference type="ARBA" id="ARBA00022516"/>
    </source>
</evidence>
<evidence type="ECO:0000256" key="9">
    <source>
        <dbReference type="ARBA" id="ARBA00023264"/>
    </source>
</evidence>
<dbReference type="Proteomes" id="UP000273143">
    <property type="component" value="Chromosome"/>
</dbReference>
<dbReference type="UniPathway" id="UPA00085"/>
<dbReference type="HAMAP" id="MF_01043">
    <property type="entry name" value="PlsY"/>
    <property type="match status" value="1"/>
</dbReference>
<dbReference type="GO" id="GO:0043772">
    <property type="term" value="F:acyl-phosphate glycerol-3-phosphate acyltransferase activity"/>
    <property type="evidence" value="ECO:0007669"/>
    <property type="project" value="UniProtKB-UniRule"/>
</dbReference>
<comment type="subunit">
    <text evidence="10">Probably interacts with PlsX.</text>
</comment>
<evidence type="ECO:0000256" key="6">
    <source>
        <dbReference type="ARBA" id="ARBA00023098"/>
    </source>
</evidence>
<comment type="subcellular location">
    <subcellularLocation>
        <location evidence="10">Cell membrane</location>
        <topology evidence="10">Multi-pass membrane protein</topology>
    </subcellularLocation>
</comment>
<accession>A0A3Q9JHD0</accession>
<keyword evidence="11" id="KW-0012">Acyltransferase</keyword>
<dbReference type="NCBIfam" id="TIGR00023">
    <property type="entry name" value="glycerol-3-phosphate 1-O-acyltransferase PlsY"/>
    <property type="match status" value="1"/>
</dbReference>
<evidence type="ECO:0000256" key="10">
    <source>
        <dbReference type="HAMAP-Rule" id="MF_01043"/>
    </source>
</evidence>
<keyword evidence="5 10" id="KW-1133">Transmembrane helix</keyword>
<feature type="transmembrane region" description="Helical" evidence="10">
    <location>
        <begin position="111"/>
        <end position="133"/>
    </location>
</feature>
<feature type="transmembrane region" description="Helical" evidence="10">
    <location>
        <begin position="6"/>
        <end position="26"/>
    </location>
</feature>
<feature type="transmembrane region" description="Helical" evidence="10">
    <location>
        <begin position="47"/>
        <end position="69"/>
    </location>
</feature>
<organism evidence="11 12">
    <name type="scientific">Entomomonas moraniae</name>
    <dbReference type="NCBI Taxonomy" id="2213226"/>
    <lineage>
        <taxon>Bacteria</taxon>
        <taxon>Pseudomonadati</taxon>
        <taxon>Pseudomonadota</taxon>
        <taxon>Gammaproteobacteria</taxon>
        <taxon>Pseudomonadales</taxon>
        <taxon>Pseudomonadaceae</taxon>
        <taxon>Entomomonas</taxon>
    </lineage>
</organism>
<evidence type="ECO:0000256" key="7">
    <source>
        <dbReference type="ARBA" id="ARBA00023136"/>
    </source>
</evidence>
<evidence type="ECO:0000256" key="8">
    <source>
        <dbReference type="ARBA" id="ARBA00023209"/>
    </source>
</evidence>
<evidence type="ECO:0000256" key="3">
    <source>
        <dbReference type="ARBA" id="ARBA00022679"/>
    </source>
</evidence>
<keyword evidence="12" id="KW-1185">Reference proteome</keyword>
<dbReference type="PANTHER" id="PTHR30309:SF0">
    <property type="entry name" value="GLYCEROL-3-PHOSPHATE ACYLTRANSFERASE-RELATED"/>
    <property type="match status" value="1"/>
</dbReference>
<feature type="transmembrane region" description="Helical" evidence="10">
    <location>
        <begin position="139"/>
        <end position="172"/>
    </location>
</feature>
<proteinExistence type="inferred from homology"/>
<protein>
    <recommendedName>
        <fullName evidence="10">Glycerol-3-phosphate acyltransferase</fullName>
    </recommendedName>
    <alternativeName>
        <fullName evidence="10">Acyl-PO4 G3P acyltransferase</fullName>
    </alternativeName>
    <alternativeName>
        <fullName evidence="10">Acyl-phosphate--glycerol-3-phosphate acyltransferase</fullName>
    </alternativeName>
    <alternativeName>
        <fullName evidence="10">G3P acyltransferase</fullName>
        <shortName evidence="10">GPAT</shortName>
        <ecNumber evidence="10">2.3.1.275</ecNumber>
    </alternativeName>
    <alternativeName>
        <fullName evidence="10">Lysophosphatidic acid synthase</fullName>
        <shortName evidence="10">LPA synthase</shortName>
    </alternativeName>
</protein>
<gene>
    <name evidence="10 11" type="primary">plsY</name>
    <name evidence="11" type="ORF">DM558_01655</name>
</gene>
<keyword evidence="1 10" id="KW-1003">Cell membrane</keyword>
<comment type="catalytic activity">
    <reaction evidence="10">
        <text>an acyl phosphate + sn-glycerol 3-phosphate = a 1-acyl-sn-glycero-3-phosphate + phosphate</text>
        <dbReference type="Rhea" id="RHEA:34075"/>
        <dbReference type="ChEBI" id="CHEBI:43474"/>
        <dbReference type="ChEBI" id="CHEBI:57597"/>
        <dbReference type="ChEBI" id="CHEBI:57970"/>
        <dbReference type="ChEBI" id="CHEBI:59918"/>
        <dbReference type="EC" id="2.3.1.275"/>
    </reaction>
</comment>
<dbReference type="KEGG" id="emo:DM558_01655"/>
<feature type="transmembrane region" description="Helical" evidence="10">
    <location>
        <begin position="81"/>
        <end position="99"/>
    </location>
</feature>
<dbReference type="RefSeq" id="WP_127161761.1">
    <property type="nucleotide sequence ID" value="NZ_CP029822.1"/>
</dbReference>
<keyword evidence="9 10" id="KW-1208">Phospholipid metabolism</keyword>
<keyword evidence="6 10" id="KW-0443">Lipid metabolism</keyword>
<comment type="function">
    <text evidence="10">Catalyzes the transfer of an acyl group from acyl-phosphate (acyl-PO(4)) to glycerol-3-phosphate (G3P) to form lysophosphatidic acid (LPA). This enzyme utilizes acyl-phosphate as fatty acyl donor, but not acyl-CoA or acyl-ACP.</text>
</comment>
<keyword evidence="4 10" id="KW-0812">Transmembrane</keyword>
<comment type="similarity">
    <text evidence="10">Belongs to the PlsY family.</text>
</comment>
<keyword evidence="2 10" id="KW-0444">Lipid biosynthesis</keyword>
<dbReference type="GO" id="GO:0008654">
    <property type="term" value="P:phospholipid biosynthetic process"/>
    <property type="evidence" value="ECO:0007669"/>
    <property type="project" value="UniProtKB-UniRule"/>
</dbReference>
<evidence type="ECO:0000313" key="11">
    <source>
        <dbReference type="EMBL" id="AZS49561.1"/>
    </source>
</evidence>
<reference evidence="12" key="1">
    <citation type="submission" date="2018-06" db="EMBL/GenBank/DDBJ databases">
        <title>Complete genome of Pseudomonas insecticola strain QZS01.</title>
        <authorList>
            <person name="Wang J."/>
            <person name="Su Q."/>
        </authorList>
    </citation>
    <scope>NUCLEOTIDE SEQUENCE [LARGE SCALE GENOMIC DNA]</scope>
    <source>
        <strain evidence="12">QZS01</strain>
    </source>
</reference>
<dbReference type="SMART" id="SM01207">
    <property type="entry name" value="G3P_acyltransf"/>
    <property type="match status" value="1"/>
</dbReference>
<comment type="pathway">
    <text evidence="10">Lipid metabolism; phospholipid metabolism.</text>
</comment>
<evidence type="ECO:0000256" key="5">
    <source>
        <dbReference type="ARBA" id="ARBA00022989"/>
    </source>
</evidence>